<sequence length="306" mass="34757">MSNLNSPIWRLIESAYGYYAPNPPQRVRDHNKPMQVLCVGLPRSGTESLQQALLMLGYDYTFHGWDMVNETPHRMNSWVALARRKYFSNPPQPISTADFDALLGHSVAVTDAAANCFAPELIAAYPDAKVVLNKRGDLDAWNASVMSNIVGVNEDWFKWLLCWFNADLWWMWHVHQRVLWPSLFKCPSYWSLREGVASGKRIQHEHAAMIRKLVPPERLLEWKIEDGWAPLCEFLGKKVPENTPFPRANDAQGFKKRIEADLDGLGLRAMLNMGLVLSLFVGAVVWLCRGGRLLPLALHLSSLQGH</sequence>
<keyword evidence="3" id="KW-1185">Reference proteome</keyword>
<name>A0A6G1IG33_9PLEO</name>
<dbReference type="InterPro" id="IPR040632">
    <property type="entry name" value="Sulfotransfer_4"/>
</dbReference>
<dbReference type="InterPro" id="IPR027417">
    <property type="entry name" value="P-loop_NTPase"/>
</dbReference>
<evidence type="ECO:0008006" key="4">
    <source>
        <dbReference type="Google" id="ProtNLM"/>
    </source>
</evidence>
<evidence type="ECO:0000313" key="2">
    <source>
        <dbReference type="EMBL" id="KAF2677186.1"/>
    </source>
</evidence>
<evidence type="ECO:0000256" key="1">
    <source>
        <dbReference type="SAM" id="Phobius"/>
    </source>
</evidence>
<dbReference type="Proteomes" id="UP000799291">
    <property type="component" value="Unassembled WGS sequence"/>
</dbReference>
<accession>A0A6G1IG33</accession>
<dbReference type="AlphaFoldDB" id="A0A6G1IG33"/>
<gene>
    <name evidence="2" type="ORF">K458DRAFT_396267</name>
</gene>
<dbReference type="EMBL" id="MU005625">
    <property type="protein sequence ID" value="KAF2677186.1"/>
    <property type="molecule type" value="Genomic_DNA"/>
</dbReference>
<dbReference type="PANTHER" id="PTHR36978">
    <property type="entry name" value="P-LOOP CONTAINING NUCLEOTIDE TRIPHOSPHATE HYDROLASE"/>
    <property type="match status" value="1"/>
</dbReference>
<organism evidence="2 3">
    <name type="scientific">Lentithecium fluviatile CBS 122367</name>
    <dbReference type="NCBI Taxonomy" id="1168545"/>
    <lineage>
        <taxon>Eukaryota</taxon>
        <taxon>Fungi</taxon>
        <taxon>Dikarya</taxon>
        <taxon>Ascomycota</taxon>
        <taxon>Pezizomycotina</taxon>
        <taxon>Dothideomycetes</taxon>
        <taxon>Pleosporomycetidae</taxon>
        <taxon>Pleosporales</taxon>
        <taxon>Massarineae</taxon>
        <taxon>Lentitheciaceae</taxon>
        <taxon>Lentithecium</taxon>
    </lineage>
</organism>
<protein>
    <recommendedName>
        <fullName evidence="4">NAD dependent epimerase/dehydratase</fullName>
    </recommendedName>
</protein>
<evidence type="ECO:0000313" key="3">
    <source>
        <dbReference type="Proteomes" id="UP000799291"/>
    </source>
</evidence>
<feature type="transmembrane region" description="Helical" evidence="1">
    <location>
        <begin position="265"/>
        <end position="287"/>
    </location>
</feature>
<keyword evidence="1" id="KW-0812">Transmembrane</keyword>
<proteinExistence type="predicted"/>
<reference evidence="2" key="1">
    <citation type="journal article" date="2020" name="Stud. Mycol.">
        <title>101 Dothideomycetes genomes: a test case for predicting lifestyles and emergence of pathogens.</title>
        <authorList>
            <person name="Haridas S."/>
            <person name="Albert R."/>
            <person name="Binder M."/>
            <person name="Bloem J."/>
            <person name="Labutti K."/>
            <person name="Salamov A."/>
            <person name="Andreopoulos B."/>
            <person name="Baker S."/>
            <person name="Barry K."/>
            <person name="Bills G."/>
            <person name="Bluhm B."/>
            <person name="Cannon C."/>
            <person name="Castanera R."/>
            <person name="Culley D."/>
            <person name="Daum C."/>
            <person name="Ezra D."/>
            <person name="Gonzalez J."/>
            <person name="Henrissat B."/>
            <person name="Kuo A."/>
            <person name="Liang C."/>
            <person name="Lipzen A."/>
            <person name="Lutzoni F."/>
            <person name="Magnuson J."/>
            <person name="Mondo S."/>
            <person name="Nolan M."/>
            <person name="Ohm R."/>
            <person name="Pangilinan J."/>
            <person name="Park H.-J."/>
            <person name="Ramirez L."/>
            <person name="Alfaro M."/>
            <person name="Sun H."/>
            <person name="Tritt A."/>
            <person name="Yoshinaga Y."/>
            <person name="Zwiers L.-H."/>
            <person name="Turgeon B."/>
            <person name="Goodwin S."/>
            <person name="Spatafora J."/>
            <person name="Crous P."/>
            <person name="Grigoriev I."/>
        </authorList>
    </citation>
    <scope>NUCLEOTIDE SEQUENCE</scope>
    <source>
        <strain evidence="2">CBS 122367</strain>
    </source>
</reference>
<keyword evidence="1" id="KW-0472">Membrane</keyword>
<dbReference type="Gene3D" id="3.40.50.300">
    <property type="entry name" value="P-loop containing nucleotide triphosphate hydrolases"/>
    <property type="match status" value="1"/>
</dbReference>
<keyword evidence="1" id="KW-1133">Transmembrane helix</keyword>
<dbReference type="PANTHER" id="PTHR36978:SF8">
    <property type="entry name" value="NAD DEPENDENT EPIMERASE_DEHYDRATASE"/>
    <property type="match status" value="1"/>
</dbReference>
<dbReference type="Pfam" id="PF17784">
    <property type="entry name" value="Sulfotransfer_4"/>
    <property type="match status" value="1"/>
</dbReference>
<dbReference type="SUPFAM" id="SSF52540">
    <property type="entry name" value="P-loop containing nucleoside triphosphate hydrolases"/>
    <property type="match status" value="1"/>
</dbReference>
<dbReference type="OrthoDB" id="408152at2759"/>